<keyword evidence="1" id="KW-0175">Coiled coil</keyword>
<evidence type="ECO:0000313" key="4">
    <source>
        <dbReference type="Proteomes" id="UP000486602"/>
    </source>
</evidence>
<organism evidence="3 4">
    <name type="scientific">Cryomorpha ignava</name>
    <dbReference type="NCBI Taxonomy" id="101383"/>
    <lineage>
        <taxon>Bacteria</taxon>
        <taxon>Pseudomonadati</taxon>
        <taxon>Bacteroidota</taxon>
        <taxon>Flavobacteriia</taxon>
        <taxon>Flavobacteriales</taxon>
        <taxon>Cryomorphaceae</taxon>
        <taxon>Cryomorpha</taxon>
    </lineage>
</organism>
<feature type="compositionally biased region" description="Basic and acidic residues" evidence="2">
    <location>
        <begin position="154"/>
        <end position="169"/>
    </location>
</feature>
<dbReference type="Proteomes" id="UP000486602">
    <property type="component" value="Unassembled WGS sequence"/>
</dbReference>
<feature type="coiled-coil region" evidence="1">
    <location>
        <begin position="248"/>
        <end position="300"/>
    </location>
</feature>
<sequence length="307" mass="34776">MKTLSLFFALILTLGVYGQDTPDPAVLKSEIKGLEKVVKEQEKDIAKLEKDLAKIRPDSEQAMRDAKNITDMRDRKKAEFESFEFDKKKAELKALKKESKTTAKDLSKTTKAKEKLKSKINELDRESEVLTKSVSTKEATVSDLNSKVSAYDTDEQKRMRTAQKSKEPQDSLLLANASRFDSHKAQLNDSQKDLSKETKSLTKIDSNLRDAKTDLAQHEDREILLSNASEKLKTDVAEKSAILDSMNSKAVEKELTDLQKKASAAQTTYENLNNTLEQQQKVINEKHDVLEAKKQEIREKQSVLDKL</sequence>
<dbReference type="AlphaFoldDB" id="A0A7K3WLY6"/>
<evidence type="ECO:0000256" key="1">
    <source>
        <dbReference type="SAM" id="Coils"/>
    </source>
</evidence>
<evidence type="ECO:0000256" key="2">
    <source>
        <dbReference type="SAM" id="MobiDB-lite"/>
    </source>
</evidence>
<keyword evidence="4" id="KW-1185">Reference proteome</keyword>
<feature type="compositionally biased region" description="Polar residues" evidence="2">
    <location>
        <begin position="130"/>
        <end position="148"/>
    </location>
</feature>
<protein>
    <submittedName>
        <fullName evidence="3">Uncharacterized protein</fullName>
    </submittedName>
</protein>
<reference evidence="3 4" key="1">
    <citation type="submission" date="2020-02" db="EMBL/GenBank/DDBJ databases">
        <title>Out from the shadows clarifying the taxonomy of the family Cryomorphaceae and related taxa by utilizing the GTDB taxonomic framework.</title>
        <authorList>
            <person name="Bowman J.P."/>
        </authorList>
    </citation>
    <scope>NUCLEOTIDE SEQUENCE [LARGE SCALE GENOMIC DNA]</scope>
    <source>
        <strain evidence="3 4">QSSC 1-22</strain>
    </source>
</reference>
<gene>
    <name evidence="3" type="ORF">G3O08_03955</name>
</gene>
<feature type="compositionally biased region" description="Basic and acidic residues" evidence="2">
    <location>
        <begin position="180"/>
        <end position="215"/>
    </location>
</feature>
<feature type="region of interest" description="Disordered" evidence="2">
    <location>
        <begin position="97"/>
        <end position="116"/>
    </location>
</feature>
<feature type="region of interest" description="Disordered" evidence="2">
    <location>
        <begin position="122"/>
        <end position="215"/>
    </location>
</feature>
<proteinExistence type="predicted"/>
<evidence type="ECO:0000313" key="3">
    <source>
        <dbReference type="EMBL" id="NEN22659.1"/>
    </source>
</evidence>
<dbReference type="EMBL" id="JAAGVY010000004">
    <property type="protein sequence ID" value="NEN22659.1"/>
    <property type="molecule type" value="Genomic_DNA"/>
</dbReference>
<dbReference type="RefSeq" id="WP_163283382.1">
    <property type="nucleotide sequence ID" value="NZ_JAAGVY010000004.1"/>
</dbReference>
<accession>A0A7K3WLY6</accession>
<name>A0A7K3WLY6_9FLAO</name>
<comment type="caution">
    <text evidence="3">The sequence shown here is derived from an EMBL/GenBank/DDBJ whole genome shotgun (WGS) entry which is preliminary data.</text>
</comment>